<evidence type="ECO:0000313" key="4">
    <source>
        <dbReference type="Proteomes" id="UP001158576"/>
    </source>
</evidence>
<accession>A0ABN7T9N4</accession>
<sequence length="215" mass="25832">MGKDEDENFKQKYEAMKKLNEQQRNRLENLEKNLLKATDLQNQIEQQRNNMNQTTRSVAEDEMSLVESEIAAQREMLKEADTTLNSILNKMEDDVVDVSERDPDIRELRKFLSEQNRQTKEKLQESQAEVDKIEREKRDLEKQFKKYKEEAENQMARMRSQQQSLRKMESPKKVDKRTDEALRNEQVRMALEEKMAEMWQPEARVLDKQMWKALF</sequence>
<protein>
    <submittedName>
        <fullName evidence="3">Oidioi.mRNA.OKI2018_I69.chr2.g7790.t1.cds</fullName>
    </submittedName>
</protein>
<keyword evidence="4" id="KW-1185">Reference proteome</keyword>
<name>A0ABN7T9N4_OIKDI</name>
<feature type="region of interest" description="Disordered" evidence="2">
    <location>
        <begin position="151"/>
        <end position="181"/>
    </location>
</feature>
<proteinExistence type="predicted"/>
<gene>
    <name evidence="3" type="ORF">OKIOD_LOCUS16555</name>
</gene>
<feature type="compositionally biased region" description="Basic and acidic residues" evidence="2">
    <location>
        <begin position="166"/>
        <end position="181"/>
    </location>
</feature>
<feature type="coiled-coil region" evidence="1">
    <location>
        <begin position="10"/>
        <end position="57"/>
    </location>
</feature>
<organism evidence="3 4">
    <name type="scientific">Oikopleura dioica</name>
    <name type="common">Tunicate</name>
    <dbReference type="NCBI Taxonomy" id="34765"/>
    <lineage>
        <taxon>Eukaryota</taxon>
        <taxon>Metazoa</taxon>
        <taxon>Chordata</taxon>
        <taxon>Tunicata</taxon>
        <taxon>Appendicularia</taxon>
        <taxon>Copelata</taxon>
        <taxon>Oikopleuridae</taxon>
        <taxon>Oikopleura</taxon>
    </lineage>
</organism>
<evidence type="ECO:0000313" key="3">
    <source>
        <dbReference type="EMBL" id="CAG5113700.1"/>
    </source>
</evidence>
<dbReference type="EMBL" id="OU015567">
    <property type="protein sequence ID" value="CAG5113700.1"/>
    <property type="molecule type" value="Genomic_DNA"/>
</dbReference>
<evidence type="ECO:0000256" key="2">
    <source>
        <dbReference type="SAM" id="MobiDB-lite"/>
    </source>
</evidence>
<reference evidence="3 4" key="1">
    <citation type="submission" date="2021-04" db="EMBL/GenBank/DDBJ databases">
        <authorList>
            <person name="Bliznina A."/>
        </authorList>
    </citation>
    <scope>NUCLEOTIDE SEQUENCE [LARGE SCALE GENOMIC DNA]</scope>
</reference>
<evidence type="ECO:0000256" key="1">
    <source>
        <dbReference type="SAM" id="Coils"/>
    </source>
</evidence>
<dbReference type="Proteomes" id="UP001158576">
    <property type="component" value="Chromosome 2"/>
</dbReference>
<keyword evidence="1" id="KW-0175">Coiled coil</keyword>